<dbReference type="EMBL" id="JAOYFB010000005">
    <property type="protein sequence ID" value="KAK4016918.1"/>
    <property type="molecule type" value="Genomic_DNA"/>
</dbReference>
<proteinExistence type="predicted"/>
<keyword evidence="2" id="KW-1185">Reference proteome</keyword>
<name>A0ABQ9ZVI1_9CRUS</name>
<evidence type="ECO:0000313" key="2">
    <source>
        <dbReference type="Proteomes" id="UP001234178"/>
    </source>
</evidence>
<sequence>MRAHNIFGFSIAPHLGEGKSTLTASPLPLKKKLDWKTFLRPINHSWQQLAKREHKKGKAAPLFYVKYRNRRLYFATERNI</sequence>
<evidence type="ECO:0000313" key="1">
    <source>
        <dbReference type="EMBL" id="KAK4016918.1"/>
    </source>
</evidence>
<organism evidence="1 2">
    <name type="scientific">Daphnia magna</name>
    <dbReference type="NCBI Taxonomy" id="35525"/>
    <lineage>
        <taxon>Eukaryota</taxon>
        <taxon>Metazoa</taxon>
        <taxon>Ecdysozoa</taxon>
        <taxon>Arthropoda</taxon>
        <taxon>Crustacea</taxon>
        <taxon>Branchiopoda</taxon>
        <taxon>Diplostraca</taxon>
        <taxon>Cladocera</taxon>
        <taxon>Anomopoda</taxon>
        <taxon>Daphniidae</taxon>
        <taxon>Daphnia</taxon>
    </lineage>
</organism>
<accession>A0ABQ9ZVI1</accession>
<reference evidence="1 2" key="1">
    <citation type="journal article" date="2023" name="Nucleic Acids Res.">
        <title>The hologenome of Daphnia magna reveals possible DNA methylation and microbiome-mediated evolution of the host genome.</title>
        <authorList>
            <person name="Chaturvedi A."/>
            <person name="Li X."/>
            <person name="Dhandapani V."/>
            <person name="Marshall H."/>
            <person name="Kissane S."/>
            <person name="Cuenca-Cambronero M."/>
            <person name="Asole G."/>
            <person name="Calvet F."/>
            <person name="Ruiz-Romero M."/>
            <person name="Marangio P."/>
            <person name="Guigo R."/>
            <person name="Rago D."/>
            <person name="Mirbahai L."/>
            <person name="Eastwood N."/>
            <person name="Colbourne J.K."/>
            <person name="Zhou J."/>
            <person name="Mallon E."/>
            <person name="Orsini L."/>
        </authorList>
    </citation>
    <scope>NUCLEOTIDE SEQUENCE [LARGE SCALE GENOMIC DNA]</scope>
    <source>
        <strain evidence="1">LRV0_1</strain>
    </source>
</reference>
<protein>
    <submittedName>
        <fullName evidence="1">Uncharacterized protein</fullName>
    </submittedName>
</protein>
<gene>
    <name evidence="1" type="ORF">OUZ56_031879</name>
</gene>
<comment type="caution">
    <text evidence="1">The sequence shown here is derived from an EMBL/GenBank/DDBJ whole genome shotgun (WGS) entry which is preliminary data.</text>
</comment>
<dbReference type="Proteomes" id="UP001234178">
    <property type="component" value="Unassembled WGS sequence"/>
</dbReference>